<feature type="transmembrane region" description="Helical" evidence="1">
    <location>
        <begin position="92"/>
        <end position="112"/>
    </location>
</feature>
<keyword evidence="1" id="KW-0812">Transmembrane</keyword>
<feature type="transmembrane region" description="Helical" evidence="1">
    <location>
        <begin position="184"/>
        <end position="202"/>
    </location>
</feature>
<comment type="caution">
    <text evidence="2">The sequence shown here is derived from an EMBL/GenBank/DDBJ whole genome shotgun (WGS) entry which is preliminary data.</text>
</comment>
<name>A0A014PUG4_9GAMM</name>
<dbReference type="STRING" id="69222.BG55_16785"/>
<evidence type="ECO:0000313" key="2">
    <source>
        <dbReference type="EMBL" id="EXU74512.1"/>
    </source>
</evidence>
<sequence length="212" mass="22756">MKDHNLLIAQLSRSVPPVRRAPGINQRLAGWLAIALPVGTGTGLLLNRALTDWTATGAGWTALQSLLSFLLGILAIRAAFGLSIAGRRVTGWRLFLPLTTLWLVSSLLQMPASPLPVNLAEGTGCYLFLLGVATPMSLVMIASLRRTPLLCPLRSLAMAGFGVAWIAVTLLAFCHPIHFHLHDLLMHLAACVTIVLLTMALGKRFVALNVGR</sequence>
<feature type="transmembrane region" description="Helical" evidence="1">
    <location>
        <begin position="58"/>
        <end position="80"/>
    </location>
</feature>
<keyword evidence="3" id="KW-1185">Reference proteome</keyword>
<accession>A0A014PUG4</accession>
<feature type="transmembrane region" description="Helical" evidence="1">
    <location>
        <begin position="156"/>
        <end position="178"/>
    </location>
</feature>
<dbReference type="OrthoDB" id="7504729at2"/>
<protein>
    <submittedName>
        <fullName evidence="2">Membrane protein</fullName>
    </submittedName>
</protein>
<organism evidence="2 3">
    <name type="scientific">Erwinia mallotivora</name>
    <dbReference type="NCBI Taxonomy" id="69222"/>
    <lineage>
        <taxon>Bacteria</taxon>
        <taxon>Pseudomonadati</taxon>
        <taxon>Pseudomonadota</taxon>
        <taxon>Gammaproteobacteria</taxon>
        <taxon>Enterobacterales</taxon>
        <taxon>Erwiniaceae</taxon>
        <taxon>Erwinia</taxon>
    </lineage>
</organism>
<dbReference type="AlphaFoldDB" id="A0A014PUG4"/>
<evidence type="ECO:0000313" key="3">
    <source>
        <dbReference type="Proteomes" id="UP000019918"/>
    </source>
</evidence>
<gene>
    <name evidence="2" type="ORF">BG55_16785</name>
</gene>
<keyword evidence="1" id="KW-1133">Transmembrane helix</keyword>
<feature type="transmembrane region" description="Helical" evidence="1">
    <location>
        <begin position="124"/>
        <end position="144"/>
    </location>
</feature>
<reference evidence="2 3" key="1">
    <citation type="submission" date="2014-02" db="EMBL/GenBank/DDBJ databases">
        <title>Draft genome of Erwinia mallotivora strain BT-MARDI, a papaya dieback pathogen.</title>
        <authorList>
            <person name="Redzuan R."/>
            <person name="Abu Bakar N."/>
            <person name="Badrun R."/>
            <person name="Mohd Raih M.F."/>
            <person name="Rozano L."/>
            <person name="Mat Amin N."/>
        </authorList>
    </citation>
    <scope>NUCLEOTIDE SEQUENCE [LARGE SCALE GENOMIC DNA]</scope>
    <source>
        <strain evidence="2 3">BT-MARDI</strain>
    </source>
</reference>
<feature type="transmembrane region" description="Helical" evidence="1">
    <location>
        <begin position="28"/>
        <end position="46"/>
    </location>
</feature>
<dbReference type="Proteomes" id="UP000019918">
    <property type="component" value="Unassembled WGS sequence"/>
</dbReference>
<dbReference type="PATRIC" id="fig|69222.5.peg.3421"/>
<dbReference type="EMBL" id="JFHN01000058">
    <property type="protein sequence ID" value="EXU74512.1"/>
    <property type="molecule type" value="Genomic_DNA"/>
</dbReference>
<proteinExistence type="predicted"/>
<dbReference type="RefSeq" id="WP_034939410.1">
    <property type="nucleotide sequence ID" value="NZ_JFHN01000058.1"/>
</dbReference>
<evidence type="ECO:0000256" key="1">
    <source>
        <dbReference type="SAM" id="Phobius"/>
    </source>
</evidence>
<keyword evidence="1" id="KW-0472">Membrane</keyword>